<dbReference type="AlphaFoldDB" id="A0A1R3JTJ6"/>
<evidence type="ECO:0000313" key="5">
    <source>
        <dbReference type="Proteomes" id="UP000187203"/>
    </source>
</evidence>
<keyword evidence="1" id="KW-0963">Cytoplasm</keyword>
<dbReference type="Gene3D" id="3.30.70.240">
    <property type="match status" value="1"/>
</dbReference>
<evidence type="ECO:0000256" key="1">
    <source>
        <dbReference type="ARBA" id="ARBA00022490"/>
    </source>
</evidence>
<dbReference type="GO" id="GO:0003746">
    <property type="term" value="F:translation elongation factor activity"/>
    <property type="evidence" value="ECO:0007669"/>
    <property type="project" value="UniProtKB-KW"/>
</dbReference>
<evidence type="ECO:0000256" key="2">
    <source>
        <dbReference type="ARBA" id="ARBA00022768"/>
    </source>
</evidence>
<dbReference type="OrthoDB" id="203at2759"/>
<sequence>MFDTLRATFLLLSLLPYLEFCGMPHQARLTSVRAFLIIGVWCQAIPWKLEPVLRVWYFKGHIPVIESFAISRVLRDATSGQAYLRSCVFDHWGLVPGNPMEVGTSAAGNPMEAGTSAAGNPMEAGTSAAGLVFQIRRRKGLKVEISSLSEFEDEEDP</sequence>
<proteinExistence type="predicted"/>
<dbReference type="GO" id="GO:1990904">
    <property type="term" value="C:ribonucleoprotein complex"/>
    <property type="evidence" value="ECO:0007669"/>
    <property type="project" value="TreeGrafter"/>
</dbReference>
<dbReference type="GO" id="GO:0043022">
    <property type="term" value="F:ribosome binding"/>
    <property type="evidence" value="ECO:0007669"/>
    <property type="project" value="TreeGrafter"/>
</dbReference>
<reference evidence="5" key="1">
    <citation type="submission" date="2013-09" db="EMBL/GenBank/DDBJ databases">
        <title>Corchorus olitorius genome sequencing.</title>
        <authorList>
            <person name="Alam M."/>
            <person name="Haque M.S."/>
            <person name="Islam M.S."/>
            <person name="Emdad E.M."/>
            <person name="Islam M.M."/>
            <person name="Ahmed B."/>
            <person name="Halim A."/>
            <person name="Hossen Q.M.M."/>
            <person name="Hossain M.Z."/>
            <person name="Ahmed R."/>
            <person name="Khan M.M."/>
            <person name="Islam R."/>
            <person name="Rashid M.M."/>
            <person name="Khan S.A."/>
            <person name="Rahman M.S."/>
            <person name="Alam M."/>
            <person name="Yahiya A.S."/>
            <person name="Khan M.S."/>
            <person name="Azam M.S."/>
            <person name="Haque T."/>
            <person name="Lashkar M.Z.H."/>
            <person name="Akhand A.I."/>
            <person name="Morshed G."/>
            <person name="Roy S."/>
            <person name="Uddin K.S."/>
            <person name="Rabeya T."/>
            <person name="Hossain A.S."/>
            <person name="Chowdhury A."/>
            <person name="Snigdha A.R."/>
            <person name="Mortoza M.S."/>
            <person name="Matin S.A."/>
            <person name="Hoque S.M.E."/>
            <person name="Islam M.K."/>
            <person name="Roy D.K."/>
            <person name="Haider R."/>
            <person name="Moosa M.M."/>
            <person name="Elias S.M."/>
            <person name="Hasan A.M."/>
            <person name="Jahan S."/>
            <person name="Shafiuddin M."/>
            <person name="Mahmood N."/>
            <person name="Shommy N.S."/>
        </authorList>
    </citation>
    <scope>NUCLEOTIDE SEQUENCE [LARGE SCALE GENOMIC DNA]</scope>
    <source>
        <strain evidence="5">cv. O-4</strain>
    </source>
</reference>
<dbReference type="STRING" id="93759.A0A1R3JTJ6"/>
<organism evidence="4 5">
    <name type="scientific">Corchorus olitorius</name>
    <dbReference type="NCBI Taxonomy" id="93759"/>
    <lineage>
        <taxon>Eukaryota</taxon>
        <taxon>Viridiplantae</taxon>
        <taxon>Streptophyta</taxon>
        <taxon>Embryophyta</taxon>
        <taxon>Tracheophyta</taxon>
        <taxon>Spermatophyta</taxon>
        <taxon>Magnoliopsida</taxon>
        <taxon>eudicotyledons</taxon>
        <taxon>Gunneridae</taxon>
        <taxon>Pentapetalae</taxon>
        <taxon>rosids</taxon>
        <taxon>malvids</taxon>
        <taxon>Malvales</taxon>
        <taxon>Malvaceae</taxon>
        <taxon>Grewioideae</taxon>
        <taxon>Apeibeae</taxon>
        <taxon>Corchorus</taxon>
    </lineage>
</organism>
<dbReference type="InterPro" id="IPR035647">
    <property type="entry name" value="EFG_III/V"/>
</dbReference>
<comment type="caution">
    <text evidence="4">The sequence shown here is derived from an EMBL/GenBank/DDBJ whole genome shotgun (WGS) entry which is preliminary data.</text>
</comment>
<protein>
    <recommendedName>
        <fullName evidence="6">Elongation factor EFG domain-containing protein</fullName>
    </recommendedName>
</protein>
<dbReference type="GO" id="GO:0003924">
    <property type="term" value="F:GTPase activity"/>
    <property type="evidence" value="ECO:0007669"/>
    <property type="project" value="TreeGrafter"/>
</dbReference>
<dbReference type="EMBL" id="AWUE01015372">
    <property type="protein sequence ID" value="OMO98193.1"/>
    <property type="molecule type" value="Genomic_DNA"/>
</dbReference>
<gene>
    <name evidence="4" type="ORF">COLO4_14072</name>
</gene>
<evidence type="ECO:0000256" key="3">
    <source>
        <dbReference type="ARBA" id="ARBA00022917"/>
    </source>
</evidence>
<dbReference type="GO" id="GO:0005829">
    <property type="term" value="C:cytosol"/>
    <property type="evidence" value="ECO:0007669"/>
    <property type="project" value="TreeGrafter"/>
</dbReference>
<dbReference type="PANTHER" id="PTHR42908:SF10">
    <property type="entry name" value="EUKARYOTIC TRANSLATION ELONGATION FACTOR 2"/>
    <property type="match status" value="1"/>
</dbReference>
<accession>A0A1R3JTJ6</accession>
<keyword evidence="5" id="KW-1185">Reference proteome</keyword>
<dbReference type="Proteomes" id="UP000187203">
    <property type="component" value="Unassembled WGS sequence"/>
</dbReference>
<evidence type="ECO:0000313" key="4">
    <source>
        <dbReference type="EMBL" id="OMO98193.1"/>
    </source>
</evidence>
<dbReference type="SUPFAM" id="SSF54980">
    <property type="entry name" value="EF-G C-terminal domain-like"/>
    <property type="match status" value="1"/>
</dbReference>
<keyword evidence="2" id="KW-0251">Elongation factor</keyword>
<name>A0A1R3JTJ6_9ROSI</name>
<keyword evidence="3" id="KW-0648">Protein biosynthesis</keyword>
<evidence type="ECO:0008006" key="6">
    <source>
        <dbReference type="Google" id="ProtNLM"/>
    </source>
</evidence>
<dbReference type="PANTHER" id="PTHR42908">
    <property type="entry name" value="TRANSLATION ELONGATION FACTOR-RELATED"/>
    <property type="match status" value="1"/>
</dbReference>